<proteinExistence type="inferred from homology"/>
<evidence type="ECO:0000259" key="7">
    <source>
        <dbReference type="Pfam" id="PF05199"/>
    </source>
</evidence>
<dbReference type="InterPro" id="IPR036188">
    <property type="entry name" value="FAD/NAD-bd_sf"/>
</dbReference>
<accession>D8QJY3</accession>
<dbReference type="VEuPathDB" id="FungiDB:SCHCODRAFT_02753486"/>
<dbReference type="InParanoid" id="D8QJY3"/>
<keyword evidence="9" id="KW-1185">Reference proteome</keyword>
<evidence type="ECO:0000256" key="1">
    <source>
        <dbReference type="ARBA" id="ARBA00001974"/>
    </source>
</evidence>
<dbReference type="Pfam" id="PF05199">
    <property type="entry name" value="GMC_oxred_C"/>
    <property type="match status" value="1"/>
</dbReference>
<gene>
    <name evidence="8" type="ORF">SCHCODRAFT_71024</name>
</gene>
<organism evidence="9">
    <name type="scientific">Schizophyllum commune (strain H4-8 / FGSC 9210)</name>
    <name type="common">Split gill fungus</name>
    <dbReference type="NCBI Taxonomy" id="578458"/>
    <lineage>
        <taxon>Eukaryota</taxon>
        <taxon>Fungi</taxon>
        <taxon>Dikarya</taxon>
        <taxon>Basidiomycota</taxon>
        <taxon>Agaricomycotina</taxon>
        <taxon>Agaricomycetes</taxon>
        <taxon>Agaricomycetidae</taxon>
        <taxon>Agaricales</taxon>
        <taxon>Schizophyllaceae</taxon>
        <taxon>Schizophyllum</taxon>
    </lineage>
</organism>
<evidence type="ECO:0000256" key="5">
    <source>
        <dbReference type="ARBA" id="ARBA00023002"/>
    </source>
</evidence>
<reference evidence="8 9" key="1">
    <citation type="journal article" date="2010" name="Nat. Biotechnol.">
        <title>Genome sequence of the model mushroom Schizophyllum commune.</title>
        <authorList>
            <person name="Ohm R.A."/>
            <person name="de Jong J.F."/>
            <person name="Lugones L.G."/>
            <person name="Aerts A."/>
            <person name="Kothe E."/>
            <person name="Stajich J.E."/>
            <person name="de Vries R.P."/>
            <person name="Record E."/>
            <person name="Levasseur A."/>
            <person name="Baker S.E."/>
            <person name="Bartholomew K.A."/>
            <person name="Coutinho P.M."/>
            <person name="Erdmann S."/>
            <person name="Fowler T.J."/>
            <person name="Gathman A.C."/>
            <person name="Lombard V."/>
            <person name="Henrissat B."/>
            <person name="Knabe N."/>
            <person name="Kuees U."/>
            <person name="Lilly W.W."/>
            <person name="Lindquist E."/>
            <person name="Lucas S."/>
            <person name="Magnuson J.K."/>
            <person name="Piumi F."/>
            <person name="Raudaskoski M."/>
            <person name="Salamov A."/>
            <person name="Schmutz J."/>
            <person name="Schwarze F.W.M.R."/>
            <person name="vanKuyk P.A."/>
            <person name="Horton J.S."/>
            <person name="Grigoriev I.V."/>
            <person name="Woesten H.A.B."/>
        </authorList>
    </citation>
    <scope>NUCLEOTIDE SEQUENCE [LARGE SCALE GENOMIC DNA]</scope>
    <source>
        <strain evidence="9">H4-8 / FGSC 9210</strain>
    </source>
</reference>
<dbReference type="SUPFAM" id="SSF51905">
    <property type="entry name" value="FAD/NAD(P)-binding domain"/>
    <property type="match status" value="1"/>
</dbReference>
<sequence>MSNPRWQLDDYLKIPGPTHDSFYCRPGEAPEPDARNGPNNQFGYPRPGPQSPTAAQATAAHYFVEDPTWANILDHGQFHDIVVGSGMCALAYVDEALKRDPNRKILILERGGFWLPEHFQNLPLPFKLVLGGPSETYPWQLTTETVKSPAKFVHGSCPFFGGRSTFWSAWCPRPVHKDKGIDLMRDFPQSMKDTVDAPGFWKRCEDLLHVESANRINDPCFGQALQREIQSRLDDGLRDIPTAIMTEHARLAVGRKRAMANSITFDKFSTPGPLLAIYERQRKLAEKGEGSPLMIATDVVVERFELDPQDKFNRPIVLQTSRGALCFPERATNIILAAGAFPNTTILMNSIGDRLKDRAGSRVSGHYISHITARFPMSLLGNIDHLEHLEIAAHYLAGEDATTGLQYHVQITAIHSPYPDGRDAEDAARLCPDYAAAATAEQLADSEKHILLVCATLGELDETNASSWMQHNPSISDVTTNVRLQVLPNTRTESCTRVMEEATYEAIAVMAGGHEGDVEYWHDAYEDKGPIENGQSSTPGQSGAGWRKERPPAKSVRVPGLVHETSTLYMSDNLDGDPHASVDSLYRPRNCDNVYVTGGALFPTSGSWNPTLTMCGFAQDLARKLARRSNQPPGPVIPWP</sequence>
<dbReference type="Gene3D" id="3.50.50.60">
    <property type="entry name" value="FAD/NAD(P)-binding domain"/>
    <property type="match status" value="2"/>
</dbReference>
<dbReference type="eggNOG" id="ENOG502RBWF">
    <property type="taxonomic scope" value="Eukaryota"/>
</dbReference>
<comment type="similarity">
    <text evidence="2">Belongs to the GMC oxidoreductase family.</text>
</comment>
<dbReference type="Proteomes" id="UP000007431">
    <property type="component" value="Unassembled WGS sequence"/>
</dbReference>
<dbReference type="PANTHER" id="PTHR42784:SF1">
    <property type="entry name" value="PYRANOSE 2-OXIDASE"/>
    <property type="match status" value="1"/>
</dbReference>
<feature type="region of interest" description="Disordered" evidence="6">
    <location>
        <begin position="527"/>
        <end position="556"/>
    </location>
</feature>
<dbReference type="HOGENOM" id="CLU_494175_0_0_1"/>
<evidence type="ECO:0000256" key="3">
    <source>
        <dbReference type="ARBA" id="ARBA00022630"/>
    </source>
</evidence>
<protein>
    <recommendedName>
        <fullName evidence="7">Glucose-methanol-choline oxidoreductase C-terminal domain-containing protein</fullName>
    </recommendedName>
</protein>
<dbReference type="EMBL" id="GL377315">
    <property type="protein sequence ID" value="EFI91889.1"/>
    <property type="molecule type" value="Genomic_DNA"/>
</dbReference>
<evidence type="ECO:0000256" key="2">
    <source>
        <dbReference type="ARBA" id="ARBA00010790"/>
    </source>
</evidence>
<dbReference type="OMA" id="WWDETTH"/>
<keyword evidence="3" id="KW-0285">Flavoprotein</keyword>
<name>D8QJY3_SCHCM</name>
<evidence type="ECO:0000256" key="6">
    <source>
        <dbReference type="SAM" id="MobiDB-lite"/>
    </source>
</evidence>
<evidence type="ECO:0000313" key="9">
    <source>
        <dbReference type="Proteomes" id="UP000007431"/>
    </source>
</evidence>
<dbReference type="InterPro" id="IPR051473">
    <property type="entry name" value="P2Ox-like"/>
</dbReference>
<dbReference type="GO" id="GO:0016614">
    <property type="term" value="F:oxidoreductase activity, acting on CH-OH group of donors"/>
    <property type="evidence" value="ECO:0007669"/>
    <property type="project" value="InterPro"/>
</dbReference>
<evidence type="ECO:0000313" key="8">
    <source>
        <dbReference type="EMBL" id="EFI91889.1"/>
    </source>
</evidence>
<dbReference type="GeneID" id="9593489"/>
<evidence type="ECO:0000256" key="4">
    <source>
        <dbReference type="ARBA" id="ARBA00022827"/>
    </source>
</evidence>
<comment type="cofactor">
    <cofactor evidence="1">
        <name>FAD</name>
        <dbReference type="ChEBI" id="CHEBI:57692"/>
    </cofactor>
</comment>
<dbReference type="AlphaFoldDB" id="D8QJY3"/>
<dbReference type="OrthoDB" id="167809at2759"/>
<keyword evidence="5" id="KW-0560">Oxidoreductase</keyword>
<feature type="domain" description="Glucose-methanol-choline oxidoreductase C-terminal" evidence="7">
    <location>
        <begin position="560"/>
        <end position="618"/>
    </location>
</feature>
<dbReference type="RefSeq" id="XP_003026792.1">
    <property type="nucleotide sequence ID" value="XM_003026746.1"/>
</dbReference>
<feature type="region of interest" description="Disordered" evidence="6">
    <location>
        <begin position="16"/>
        <end position="53"/>
    </location>
</feature>
<dbReference type="KEGG" id="scm:SCHCO_02753486"/>
<dbReference type="InterPro" id="IPR007867">
    <property type="entry name" value="GMC_OxRtase_C"/>
</dbReference>
<dbReference type="PANTHER" id="PTHR42784">
    <property type="entry name" value="PYRANOSE 2-OXIDASE"/>
    <property type="match status" value="1"/>
</dbReference>
<keyword evidence="4" id="KW-0274">FAD</keyword>